<proteinExistence type="predicted"/>
<dbReference type="InterPro" id="IPR038720">
    <property type="entry name" value="YprB_RNase_H-like_dom"/>
</dbReference>
<dbReference type="GO" id="GO:0004527">
    <property type="term" value="F:exonuclease activity"/>
    <property type="evidence" value="ECO:0007669"/>
    <property type="project" value="UniProtKB-KW"/>
</dbReference>
<keyword evidence="3" id="KW-1185">Reference proteome</keyword>
<keyword evidence="2" id="KW-0540">Nuclease</keyword>
<reference evidence="2" key="1">
    <citation type="submission" date="2020-09" db="EMBL/GenBank/DDBJ databases">
        <title>Desulfogranum mesoprofundum gen. nov., sp. nov., a novel mesophilic, sulfate-reducing chemolithoautotroph isolated from a deep-sea hydrothermal vent chimney in the Suiyo Seamount.</title>
        <authorList>
            <person name="Hashimoto Y."/>
            <person name="Nakagawa S."/>
        </authorList>
    </citation>
    <scope>NUCLEOTIDE SEQUENCE</scope>
    <source>
        <strain evidence="2">KT2</strain>
    </source>
</reference>
<dbReference type="PANTHER" id="PTHR38462">
    <property type="entry name" value="EXONUCLEASE-LIKE PROTEIN"/>
    <property type="match status" value="1"/>
</dbReference>
<keyword evidence="2" id="KW-0378">Hydrolase</keyword>
<keyword evidence="2" id="KW-0269">Exonuclease</keyword>
<organism evidence="2 3">
    <name type="scientific">Desulfomarina profundi</name>
    <dbReference type="NCBI Taxonomy" id="2772557"/>
    <lineage>
        <taxon>Bacteria</taxon>
        <taxon>Pseudomonadati</taxon>
        <taxon>Thermodesulfobacteriota</taxon>
        <taxon>Desulfobulbia</taxon>
        <taxon>Desulfobulbales</taxon>
        <taxon>Desulfobulbaceae</taxon>
        <taxon>Desulfomarina</taxon>
    </lineage>
</organism>
<evidence type="ECO:0000259" key="1">
    <source>
        <dbReference type="Pfam" id="PF13482"/>
    </source>
</evidence>
<gene>
    <name evidence="2" type="ORF">DGMP_20410</name>
</gene>
<dbReference type="RefSeq" id="WP_228853808.1">
    <property type="nucleotide sequence ID" value="NZ_AP024086.1"/>
</dbReference>
<feature type="domain" description="YprB ribonuclease H-like" evidence="1">
    <location>
        <begin position="86"/>
        <end position="233"/>
    </location>
</feature>
<dbReference type="PANTHER" id="PTHR38462:SF1">
    <property type="entry name" value="YPRB RIBONUCLEASE H-LIKE DOMAIN-CONTAINING PROTEIN"/>
    <property type="match status" value="1"/>
</dbReference>
<protein>
    <submittedName>
        <fullName evidence="2">Exonuclease</fullName>
    </submittedName>
</protein>
<dbReference type="AlphaFoldDB" id="A0A8D5FHB7"/>
<sequence length="277" mass="31455">MLKHTFLHIPGIGAKTEKRLWEAGITSWTEMSGPIPFRLPAAARFDLEGTLEQSRLALPVNPHFFTARLPAAEVWRIFPHYRHKTVYLDIETTGLGEGSEITTIALYDGQKILTYVNGKNLDDFVDDITNYQVIVSYNGRTFDIPFLEKFFKIKLDHAQIDLRYVLARLGLKGGLKGCEKQLGMNRGELDGVDGYFAVLLWQQYIKYNDTGALETLLAYNISDTVNLERLAVEAYNRNIAVTPFAEELTLPLPVLPRLEVQPDRACVKKIRRILTGR</sequence>
<evidence type="ECO:0000313" key="3">
    <source>
        <dbReference type="Proteomes" id="UP000826725"/>
    </source>
</evidence>
<dbReference type="KEGG" id="dbk:DGMP_20410"/>
<name>A0A8D5FHB7_9BACT</name>
<dbReference type="Proteomes" id="UP000826725">
    <property type="component" value="Chromosome"/>
</dbReference>
<dbReference type="Pfam" id="PF13482">
    <property type="entry name" value="RNase_H_2"/>
    <property type="match status" value="1"/>
</dbReference>
<evidence type="ECO:0000313" key="2">
    <source>
        <dbReference type="EMBL" id="BCL61348.1"/>
    </source>
</evidence>
<accession>A0A8D5FHB7</accession>
<dbReference type="EMBL" id="AP024086">
    <property type="protein sequence ID" value="BCL61348.1"/>
    <property type="molecule type" value="Genomic_DNA"/>
</dbReference>